<name>A0A1A6HHW6_NEOLE</name>
<reference evidence="1 2" key="1">
    <citation type="submission" date="2016-06" db="EMBL/GenBank/DDBJ databases">
        <title>The Draft Genome Sequence and Annotation of the Desert Woodrat Neotoma lepida.</title>
        <authorList>
            <person name="Campbell M."/>
            <person name="Oakeson K.F."/>
            <person name="Yandell M."/>
            <person name="Halpert J.R."/>
            <person name="Dearing D."/>
        </authorList>
    </citation>
    <scope>NUCLEOTIDE SEQUENCE [LARGE SCALE GENOMIC DNA]</scope>
    <source>
        <strain evidence="1">417</strain>
        <tissue evidence="1">Liver</tissue>
    </source>
</reference>
<comment type="caution">
    <text evidence="1">The sequence shown here is derived from an EMBL/GenBank/DDBJ whole genome shotgun (WGS) entry which is preliminary data.</text>
</comment>
<dbReference type="EMBL" id="LZPO01027504">
    <property type="protein sequence ID" value="OBS78158.1"/>
    <property type="molecule type" value="Genomic_DNA"/>
</dbReference>
<protein>
    <submittedName>
        <fullName evidence="1">Uncharacterized protein</fullName>
    </submittedName>
</protein>
<sequence length="68" mass="7484">MNLSLNDAGKRKKSNNSSTFSFVGQLLDLEQTLEFSSHVTAVHPQCGRPTLEPAKSSFYSILQVRSQG</sequence>
<accession>A0A1A6HHW6</accession>
<evidence type="ECO:0000313" key="2">
    <source>
        <dbReference type="Proteomes" id="UP000092124"/>
    </source>
</evidence>
<organism evidence="1 2">
    <name type="scientific">Neotoma lepida</name>
    <name type="common">Desert woodrat</name>
    <dbReference type="NCBI Taxonomy" id="56216"/>
    <lineage>
        <taxon>Eukaryota</taxon>
        <taxon>Metazoa</taxon>
        <taxon>Chordata</taxon>
        <taxon>Craniata</taxon>
        <taxon>Vertebrata</taxon>
        <taxon>Euteleostomi</taxon>
        <taxon>Mammalia</taxon>
        <taxon>Eutheria</taxon>
        <taxon>Euarchontoglires</taxon>
        <taxon>Glires</taxon>
        <taxon>Rodentia</taxon>
        <taxon>Myomorpha</taxon>
        <taxon>Muroidea</taxon>
        <taxon>Cricetidae</taxon>
        <taxon>Neotominae</taxon>
        <taxon>Neotoma</taxon>
    </lineage>
</organism>
<evidence type="ECO:0000313" key="1">
    <source>
        <dbReference type="EMBL" id="OBS78158.1"/>
    </source>
</evidence>
<gene>
    <name evidence="1" type="ORF">A6R68_19451</name>
</gene>
<dbReference type="Proteomes" id="UP000092124">
    <property type="component" value="Unassembled WGS sequence"/>
</dbReference>
<proteinExistence type="predicted"/>
<keyword evidence="2" id="KW-1185">Reference proteome</keyword>
<dbReference type="AlphaFoldDB" id="A0A1A6HHW6"/>